<protein>
    <submittedName>
        <fullName evidence="1">Uncharacterized protein</fullName>
    </submittedName>
</protein>
<reference evidence="1 2" key="1">
    <citation type="journal article" date="2012" name="Vet. Microbiol.">
        <title>Complete genome sequence and characterization of a broad-host range T4-like bacteriophage phiAS5 infecting Aeromonas salmonicida subsp. salmonicida.</title>
        <authorList>
            <person name="Kim J.H."/>
            <person name="Son J.S."/>
            <person name="Choi Y.J."/>
            <person name="Choresca C.H.Jr."/>
            <person name="Shin S.P."/>
            <person name="Han J.E."/>
            <person name="Jun J.W."/>
            <person name="Park S.C."/>
        </authorList>
    </citation>
    <scope>NUCLEOTIDE SEQUENCE [LARGE SCALE GENOMIC DNA]</scope>
</reference>
<dbReference type="EMBL" id="HM452126">
    <property type="protein sequence ID" value="ADM80032.1"/>
    <property type="molecule type" value="Genomic_DNA"/>
</dbReference>
<organism evidence="1 2">
    <name type="scientific">Aeromonas phage phiAS5</name>
    <dbReference type="NCBI Taxonomy" id="879630"/>
    <lineage>
        <taxon>Viruses</taxon>
        <taxon>Duplodnaviria</taxon>
        <taxon>Heunggongvirae</taxon>
        <taxon>Uroviricota</taxon>
        <taxon>Caudoviricetes</taxon>
        <taxon>Pantevenvirales</taxon>
        <taxon>Straboviridae</taxon>
        <taxon>Chrysonvirus</taxon>
        <taxon>Chrysonvirus as5</taxon>
    </lineage>
</organism>
<sequence>MKNQSRVFRWKQNHIDLTELRDGIHWHLKMQSSIGLREEDHFLESVYRHIVAGGEDVMEYARERGHEDWLKEFMECMK</sequence>
<dbReference type="GeneID" id="9861596"/>
<accession>E1A2T6</accession>
<evidence type="ECO:0000313" key="1">
    <source>
        <dbReference type="EMBL" id="ADM80032.1"/>
    </source>
</evidence>
<dbReference type="RefSeq" id="YP_003969478.1">
    <property type="nucleotide sequence ID" value="NC_014636.1"/>
</dbReference>
<keyword evidence="2" id="KW-1185">Reference proteome</keyword>
<dbReference type="KEGG" id="vg:9861596"/>
<name>E1A2T6_9CAUD</name>
<dbReference type="Proteomes" id="UP000002236">
    <property type="component" value="Segment"/>
</dbReference>
<proteinExistence type="predicted"/>
<gene>
    <name evidence="1" type="ORF">phiAS5_ORF0189</name>
</gene>
<evidence type="ECO:0000313" key="2">
    <source>
        <dbReference type="Proteomes" id="UP000002236"/>
    </source>
</evidence>
<dbReference type="OrthoDB" id="26760at10239"/>